<sequence>MSPSTTHGYNGIPVHSRVLPENDAFGVTVCRKSTDLLVAVSARLHQLAVIFKYMKFVGWARFHQTSVHPENWPMECKHDQAVS</sequence>
<dbReference type="InParanoid" id="A0A419Q9X6"/>
<keyword evidence="2" id="KW-1185">Reference proteome</keyword>
<dbReference type="AlphaFoldDB" id="A0A419Q9X6"/>
<name>A0A419Q9X6_CLOSI</name>
<gene>
    <name evidence="1" type="ORF">CSKR_112569</name>
</gene>
<evidence type="ECO:0000313" key="2">
    <source>
        <dbReference type="Proteomes" id="UP000286415"/>
    </source>
</evidence>
<evidence type="ECO:0000313" key="1">
    <source>
        <dbReference type="EMBL" id="KAG5446682.1"/>
    </source>
</evidence>
<reference evidence="1 2" key="1">
    <citation type="journal article" date="2018" name="Biotechnol. Adv.">
        <title>Improved genomic resources and new bioinformatic workflow for the carcinogenic parasite Clonorchis sinensis: Biotechnological implications.</title>
        <authorList>
            <person name="Wang D."/>
            <person name="Korhonen P.K."/>
            <person name="Gasser R.B."/>
            <person name="Young N.D."/>
        </authorList>
    </citation>
    <scope>NUCLEOTIDE SEQUENCE [LARGE SCALE GENOMIC DNA]</scope>
    <source>
        <strain evidence="1">Cs-k2</strain>
    </source>
</reference>
<proteinExistence type="predicted"/>
<dbReference type="Proteomes" id="UP000286415">
    <property type="component" value="Unassembled WGS sequence"/>
</dbReference>
<comment type="caution">
    <text evidence="1">The sequence shown here is derived from an EMBL/GenBank/DDBJ whole genome shotgun (WGS) entry which is preliminary data.</text>
</comment>
<organism evidence="1 2">
    <name type="scientific">Clonorchis sinensis</name>
    <name type="common">Chinese liver fluke</name>
    <dbReference type="NCBI Taxonomy" id="79923"/>
    <lineage>
        <taxon>Eukaryota</taxon>
        <taxon>Metazoa</taxon>
        <taxon>Spiralia</taxon>
        <taxon>Lophotrochozoa</taxon>
        <taxon>Platyhelminthes</taxon>
        <taxon>Trematoda</taxon>
        <taxon>Digenea</taxon>
        <taxon>Opisthorchiida</taxon>
        <taxon>Opisthorchiata</taxon>
        <taxon>Opisthorchiidae</taxon>
        <taxon>Clonorchis</taxon>
    </lineage>
</organism>
<reference evidence="1 2" key="2">
    <citation type="journal article" date="2021" name="Genomics">
        <title>High-quality reference genome for Clonorchis sinensis.</title>
        <authorList>
            <person name="Young N.D."/>
            <person name="Stroehlein A.J."/>
            <person name="Kinkar L."/>
            <person name="Wang T."/>
            <person name="Sohn W.M."/>
            <person name="Chang B.C.H."/>
            <person name="Kaur P."/>
            <person name="Weisz D."/>
            <person name="Dudchenko O."/>
            <person name="Aiden E.L."/>
            <person name="Korhonen P.K."/>
            <person name="Gasser R.B."/>
        </authorList>
    </citation>
    <scope>NUCLEOTIDE SEQUENCE [LARGE SCALE GENOMIC DNA]</scope>
    <source>
        <strain evidence="1">Cs-k2</strain>
    </source>
</reference>
<protein>
    <submittedName>
        <fullName evidence="1">Uncharacterized protein</fullName>
    </submittedName>
</protein>
<accession>A0A419Q9X6</accession>
<dbReference type="EMBL" id="NIRI02000056">
    <property type="protein sequence ID" value="KAG5446682.1"/>
    <property type="molecule type" value="Genomic_DNA"/>
</dbReference>